<dbReference type="InterPro" id="IPR036396">
    <property type="entry name" value="Cyt_P450_sf"/>
</dbReference>
<dbReference type="OrthoDB" id="1470350at2759"/>
<dbReference type="Gene3D" id="1.10.630.10">
    <property type="entry name" value="Cytochrome P450"/>
    <property type="match status" value="1"/>
</dbReference>
<keyword evidence="2" id="KW-0408">Iron</keyword>
<keyword evidence="3" id="KW-0472">Membrane</keyword>
<name>A0A2Z6QET9_9GLOM</name>
<feature type="binding site" description="axial binding residue" evidence="2">
    <location>
        <position position="448"/>
    </location>
    <ligand>
        <name>heme</name>
        <dbReference type="ChEBI" id="CHEBI:30413"/>
    </ligand>
    <ligandPart>
        <name>Fe</name>
        <dbReference type="ChEBI" id="CHEBI:18248"/>
    </ligandPart>
</feature>
<reference evidence="4 6" key="1">
    <citation type="submission" date="2017-11" db="EMBL/GenBank/DDBJ databases">
        <title>The genome of Rhizophagus clarus HR1 reveals common genetic basis of auxotrophy among arbuscular mycorrhizal fungi.</title>
        <authorList>
            <person name="Kobayashi Y."/>
        </authorList>
    </citation>
    <scope>NUCLEOTIDE SEQUENCE [LARGE SCALE GENOMIC DNA]</scope>
    <source>
        <strain evidence="4 6">HR1</strain>
    </source>
</reference>
<dbReference type="GO" id="GO:0020037">
    <property type="term" value="F:heme binding"/>
    <property type="evidence" value="ECO:0007669"/>
    <property type="project" value="InterPro"/>
</dbReference>
<dbReference type="SUPFAM" id="SSF48264">
    <property type="entry name" value="Cytochrome P450"/>
    <property type="match status" value="1"/>
</dbReference>
<keyword evidence="2" id="KW-0349">Heme</keyword>
<proteinExistence type="inferred from homology"/>
<dbReference type="CDD" id="cd11069">
    <property type="entry name" value="CYP_FUM15-like"/>
    <property type="match status" value="1"/>
</dbReference>
<comment type="cofactor">
    <cofactor evidence="2">
        <name>heme</name>
        <dbReference type="ChEBI" id="CHEBI:30413"/>
    </cofactor>
</comment>
<dbReference type="Pfam" id="PF00067">
    <property type="entry name" value="p450"/>
    <property type="match status" value="1"/>
</dbReference>
<dbReference type="Proteomes" id="UP000247702">
    <property type="component" value="Unassembled WGS sequence"/>
</dbReference>
<dbReference type="Proteomes" id="UP000615446">
    <property type="component" value="Unassembled WGS sequence"/>
</dbReference>
<dbReference type="PRINTS" id="PR00385">
    <property type="entry name" value="P450"/>
</dbReference>
<comment type="caution">
    <text evidence="4">The sequence shown here is derived from an EMBL/GenBank/DDBJ whole genome shotgun (WGS) entry which is preliminary data.</text>
</comment>
<dbReference type="InterPro" id="IPR001128">
    <property type="entry name" value="Cyt_P450"/>
</dbReference>
<organism evidence="4 6">
    <name type="scientific">Rhizophagus clarus</name>
    <dbReference type="NCBI Taxonomy" id="94130"/>
    <lineage>
        <taxon>Eukaryota</taxon>
        <taxon>Fungi</taxon>
        <taxon>Fungi incertae sedis</taxon>
        <taxon>Mucoromycota</taxon>
        <taxon>Glomeromycotina</taxon>
        <taxon>Glomeromycetes</taxon>
        <taxon>Glomerales</taxon>
        <taxon>Glomeraceae</taxon>
        <taxon>Rhizophagus</taxon>
    </lineage>
</organism>
<feature type="transmembrane region" description="Helical" evidence="3">
    <location>
        <begin position="6"/>
        <end position="25"/>
    </location>
</feature>
<dbReference type="PANTHER" id="PTHR24291:SF175">
    <property type="entry name" value="CYTOCHROME P450"/>
    <property type="match status" value="1"/>
</dbReference>
<dbReference type="InterPro" id="IPR002401">
    <property type="entry name" value="Cyt_P450_E_grp-I"/>
</dbReference>
<evidence type="ECO:0000256" key="3">
    <source>
        <dbReference type="SAM" id="Phobius"/>
    </source>
</evidence>
<dbReference type="InterPro" id="IPR050196">
    <property type="entry name" value="Cytochrome_P450_Monoox"/>
</dbReference>
<dbReference type="PANTHER" id="PTHR24291">
    <property type="entry name" value="CYTOCHROME P450 FAMILY 4"/>
    <property type="match status" value="1"/>
</dbReference>
<accession>A0A2Z6QET9</accession>
<dbReference type="GO" id="GO:0005506">
    <property type="term" value="F:iron ion binding"/>
    <property type="evidence" value="ECO:0007669"/>
    <property type="project" value="InterPro"/>
</dbReference>
<keyword evidence="3" id="KW-1133">Transmembrane helix</keyword>
<keyword evidence="6" id="KW-1185">Reference proteome</keyword>
<protein>
    <submittedName>
        <fullName evidence="5">Cytochrome P450</fullName>
    </submittedName>
</protein>
<keyword evidence="2" id="KW-0479">Metal-binding</keyword>
<dbReference type="GO" id="GO:0004497">
    <property type="term" value="F:monooxygenase activity"/>
    <property type="evidence" value="ECO:0007669"/>
    <property type="project" value="InterPro"/>
</dbReference>
<sequence length="502" mass="57250">MLDSSSLFGFSVLGVIGWIIYKIYIWPTYITPLKKIPGPPSENPFYGNFKSLFSEEDPQLKWIQKYGNIVKFHGIFNQPAILIADTKLVQEITLNHVYDYIKPPRMLADGIAIAGRGLVFAEGEDHKRQRKMMNPAFVHNNVKEMVPTFIRVAFTLKNLIEDKVNLGESHINLTPYISKATLDVIGLVGFNYEFNSLTSTNELAQAYDSVTNVEKINLRFAISMLSNYVPFIRNIPIDINKKFKSACEVINRVSKKLIEEKYKEAENGELKGKDLLSFLININKTLPIEEQMNDEELKYQIMTFLIAGHETTSISTCWALYFLAQHPHDQDLLREELVKAFPDKSKFNPTFDEINSLEYLNCVVKETLRLNSPVSISSRTNTTDKVLGDYFIPKDTVIMVAISALHKLPEIWGPTAAEFDPKRWLDPSITKNVSNLNYLPFFTGTRACIGNKVALTEFKILLSMLIRNFVFQPIEGFHIKKRTLSMNKPNPYLGLAVSRVES</sequence>
<evidence type="ECO:0000313" key="4">
    <source>
        <dbReference type="EMBL" id="GBB88723.1"/>
    </source>
</evidence>
<dbReference type="STRING" id="94130.A0A2Z6QET9"/>
<dbReference type="GO" id="GO:0016705">
    <property type="term" value="F:oxidoreductase activity, acting on paired donors, with incorporation or reduction of molecular oxygen"/>
    <property type="evidence" value="ECO:0007669"/>
    <property type="project" value="InterPro"/>
</dbReference>
<dbReference type="PRINTS" id="PR00463">
    <property type="entry name" value="EP450I"/>
</dbReference>
<dbReference type="EMBL" id="BLAL01000285">
    <property type="protein sequence ID" value="GET00323.1"/>
    <property type="molecule type" value="Genomic_DNA"/>
</dbReference>
<comment type="similarity">
    <text evidence="1">Belongs to the cytochrome P450 family.</text>
</comment>
<gene>
    <name evidence="5" type="ORF">RCL2_002678600</name>
    <name evidence="4" type="ORF">RclHR1_01530011</name>
</gene>
<evidence type="ECO:0000313" key="6">
    <source>
        <dbReference type="Proteomes" id="UP000247702"/>
    </source>
</evidence>
<evidence type="ECO:0000256" key="1">
    <source>
        <dbReference type="ARBA" id="ARBA00010617"/>
    </source>
</evidence>
<evidence type="ECO:0000313" key="5">
    <source>
        <dbReference type="EMBL" id="GET00323.1"/>
    </source>
</evidence>
<reference evidence="5" key="2">
    <citation type="submission" date="2019-10" db="EMBL/GenBank/DDBJ databases">
        <title>Conservation and host-specific expression of non-tandemly repeated heterogenous ribosome RNA gene in arbuscular mycorrhizal fungi.</title>
        <authorList>
            <person name="Maeda T."/>
            <person name="Kobayashi Y."/>
            <person name="Nakagawa T."/>
            <person name="Ezawa T."/>
            <person name="Yamaguchi K."/>
            <person name="Bino T."/>
            <person name="Nishimoto Y."/>
            <person name="Shigenobu S."/>
            <person name="Kawaguchi M."/>
        </authorList>
    </citation>
    <scope>NUCLEOTIDE SEQUENCE</scope>
    <source>
        <strain evidence="5">HR1</strain>
    </source>
</reference>
<evidence type="ECO:0000256" key="2">
    <source>
        <dbReference type="PIRSR" id="PIRSR602401-1"/>
    </source>
</evidence>
<keyword evidence="3" id="KW-0812">Transmembrane</keyword>
<dbReference type="AlphaFoldDB" id="A0A2Z6QET9"/>
<dbReference type="EMBL" id="BEXD01000591">
    <property type="protein sequence ID" value="GBB88723.1"/>
    <property type="molecule type" value="Genomic_DNA"/>
</dbReference>